<organism evidence="2">
    <name type="scientific">Ostreococcus tauri</name>
    <name type="common">Marine green alga</name>
    <dbReference type="NCBI Taxonomy" id="70448"/>
    <lineage>
        <taxon>Eukaryota</taxon>
        <taxon>Viridiplantae</taxon>
        <taxon>Chlorophyta</taxon>
        <taxon>Mamiellophyceae</taxon>
        <taxon>Mamiellales</taxon>
        <taxon>Bathycoccaceae</taxon>
        <taxon>Ostreococcus</taxon>
    </lineage>
</organism>
<feature type="compositionally biased region" description="Basic and acidic residues" evidence="1">
    <location>
        <begin position="18"/>
        <end position="30"/>
    </location>
</feature>
<feature type="region of interest" description="Disordered" evidence="1">
    <location>
        <begin position="1"/>
        <end position="93"/>
    </location>
</feature>
<dbReference type="Proteomes" id="UP000195557">
    <property type="component" value="Unassembled WGS sequence"/>
</dbReference>
<protein>
    <submittedName>
        <fullName evidence="2">Uncharacterized protein</fullName>
    </submittedName>
</protein>
<feature type="compositionally biased region" description="Polar residues" evidence="1">
    <location>
        <begin position="32"/>
        <end position="48"/>
    </location>
</feature>
<name>A0A1Y5I2R8_OSTTA</name>
<sequence length="93" mass="11107">MRPAGREHHRASRTRFRGVPDRASARERRCNRPSQSHRVSSLLDASQRFTRDVRRRGLSVTTRERRERYRSRRRAARAAKGRTSRVNRRAARR</sequence>
<dbReference type="EMBL" id="KZ155826">
    <property type="protein sequence ID" value="OUS43809.1"/>
    <property type="molecule type" value="Genomic_DNA"/>
</dbReference>
<evidence type="ECO:0000313" key="2">
    <source>
        <dbReference type="EMBL" id="OUS43809.1"/>
    </source>
</evidence>
<evidence type="ECO:0000256" key="1">
    <source>
        <dbReference type="SAM" id="MobiDB-lite"/>
    </source>
</evidence>
<accession>A0A1Y5I2R8</accession>
<feature type="compositionally biased region" description="Basic residues" evidence="1">
    <location>
        <begin position="68"/>
        <end position="93"/>
    </location>
</feature>
<dbReference type="AlphaFoldDB" id="A0A1Y5I2R8"/>
<proteinExistence type="predicted"/>
<feature type="compositionally biased region" description="Basic residues" evidence="1">
    <location>
        <begin position="7"/>
        <end position="16"/>
    </location>
</feature>
<reference evidence="2" key="1">
    <citation type="submission" date="2017-04" db="EMBL/GenBank/DDBJ databases">
        <title>Population genomics of picophytoplankton unveils novel chromosome hypervariability.</title>
        <authorList>
            <consortium name="DOE Joint Genome Institute"/>
            <person name="Blanc-Mathieu R."/>
            <person name="Krasovec M."/>
            <person name="Hebrard M."/>
            <person name="Yau S."/>
            <person name="Desgranges E."/>
            <person name="Martin J."/>
            <person name="Schackwitz W."/>
            <person name="Kuo A."/>
            <person name="Salin G."/>
            <person name="Donnadieu C."/>
            <person name="Desdevises Y."/>
            <person name="Sanchez-Ferandin S."/>
            <person name="Moreau H."/>
            <person name="Rivals E."/>
            <person name="Grigoriev I.V."/>
            <person name="Grimsley N."/>
            <person name="Eyre-Walker A."/>
            <person name="Piganeau G."/>
        </authorList>
    </citation>
    <scope>NUCLEOTIDE SEQUENCE [LARGE SCALE GENOMIC DNA]</scope>
    <source>
        <strain evidence="2">RCC 1115</strain>
    </source>
</reference>
<gene>
    <name evidence="2" type="ORF">BE221DRAFT_79600</name>
</gene>